<dbReference type="AlphaFoldDB" id="A0A2W1JH73"/>
<dbReference type="EMBL" id="PQWO01000025">
    <property type="protein sequence ID" value="PZD70945.1"/>
    <property type="molecule type" value="Genomic_DNA"/>
</dbReference>
<name>A0A2W1JH73_9CYAN</name>
<proteinExistence type="predicted"/>
<protein>
    <submittedName>
        <fullName evidence="2">Uncharacterized protein</fullName>
    </submittedName>
</protein>
<gene>
    <name evidence="2" type="ORF">C1752_08720</name>
</gene>
<reference evidence="2 3" key="1">
    <citation type="journal article" date="2018" name="Sci. Rep.">
        <title>A novel species of the marine cyanobacterium Acaryochloris with a unique pigment content and lifestyle.</title>
        <authorList>
            <person name="Partensky F."/>
            <person name="Six C."/>
            <person name="Ratin M."/>
            <person name="Garczarek L."/>
            <person name="Vaulot D."/>
            <person name="Probert I."/>
            <person name="Calteau A."/>
            <person name="Gourvil P."/>
            <person name="Marie D."/>
            <person name="Grebert T."/>
            <person name="Bouchier C."/>
            <person name="Le Panse S."/>
            <person name="Gachenot M."/>
            <person name="Rodriguez F."/>
            <person name="Garrido J.L."/>
        </authorList>
    </citation>
    <scope>NUCLEOTIDE SEQUENCE [LARGE SCALE GENOMIC DNA]</scope>
    <source>
        <strain evidence="2 3">RCC1774</strain>
    </source>
</reference>
<dbReference type="RefSeq" id="WP_233501859.1">
    <property type="nucleotide sequence ID" value="NZ_CAWNWM010000025.1"/>
</dbReference>
<evidence type="ECO:0000313" key="2">
    <source>
        <dbReference type="EMBL" id="PZD70945.1"/>
    </source>
</evidence>
<evidence type="ECO:0000313" key="3">
    <source>
        <dbReference type="Proteomes" id="UP000248857"/>
    </source>
</evidence>
<dbReference type="Proteomes" id="UP000248857">
    <property type="component" value="Unassembled WGS sequence"/>
</dbReference>
<sequence length="300" mass="33400">MAIAQDRLKAYLELIQVLLACPSGEEWILLRQNEQFVNAEFIQVMEQVATQIAADGHTQSGTFLHNLAAQLHHILVNEVTPPPPNGGPSQVYRELIQSLIDRPDEAVDLLAAHNELIGPELVHQLKQEAAQMMGQGEQETAQFLKTLAEELNRAWLEAHAFKPHSTTHKDNHNQPDNRKVKPTVANPRSKSEEPQPPVAHTEQPQGLEGVVNQLGEIATSLAQLNEHLKVQQQDPLWYMDALEKAASSDWLLSTTEVEQLIGVKPHCKADGIYQRGQWVFNKAGKIGTQTAWQVSKTSIS</sequence>
<comment type="caution">
    <text evidence="2">The sequence shown here is derived from an EMBL/GenBank/DDBJ whole genome shotgun (WGS) entry which is preliminary data.</text>
</comment>
<evidence type="ECO:0000256" key="1">
    <source>
        <dbReference type="SAM" id="MobiDB-lite"/>
    </source>
</evidence>
<organism evidence="2 3">
    <name type="scientific">Acaryochloris thomasi RCC1774</name>
    <dbReference type="NCBI Taxonomy" id="1764569"/>
    <lineage>
        <taxon>Bacteria</taxon>
        <taxon>Bacillati</taxon>
        <taxon>Cyanobacteriota</taxon>
        <taxon>Cyanophyceae</taxon>
        <taxon>Acaryochloridales</taxon>
        <taxon>Acaryochloridaceae</taxon>
        <taxon>Acaryochloris</taxon>
        <taxon>Acaryochloris thomasi</taxon>
    </lineage>
</organism>
<accession>A0A2W1JH73</accession>
<keyword evidence="3" id="KW-1185">Reference proteome</keyword>
<feature type="region of interest" description="Disordered" evidence="1">
    <location>
        <begin position="162"/>
        <end position="203"/>
    </location>
</feature>
<feature type="compositionally biased region" description="Basic and acidic residues" evidence="1">
    <location>
        <begin position="167"/>
        <end position="179"/>
    </location>
</feature>